<evidence type="ECO:0000256" key="7">
    <source>
        <dbReference type="SAM" id="Phobius"/>
    </source>
</evidence>
<dbReference type="Pfam" id="PF01679">
    <property type="entry name" value="Pmp3"/>
    <property type="match status" value="1"/>
</dbReference>
<dbReference type="GO" id="GO:0016020">
    <property type="term" value="C:membrane"/>
    <property type="evidence" value="ECO:0007669"/>
    <property type="project" value="UniProtKB-SubCell"/>
</dbReference>
<evidence type="ECO:0000256" key="2">
    <source>
        <dbReference type="ARBA" id="ARBA00009530"/>
    </source>
</evidence>
<feature type="compositionally biased region" description="Polar residues" evidence="6">
    <location>
        <begin position="105"/>
        <end position="137"/>
    </location>
</feature>
<protein>
    <submittedName>
        <fullName evidence="8">Uncharacterized protein</fullName>
    </submittedName>
</protein>
<sequence length="168" mass="18380">MYIPELQILWLAGCEVDVAINLTLLCLGLVPGYLHAWYLIYVYRENKSLSKPVEGGRPFVFSNRLQEITTLVNRSTASLPPPRTSTEVVQAHRSNPAVQKKLAQEQKQTSTPEPKQTTSARATPVSTPGPSTRPAQKTAQATASRPTPTPSPLPVLDKNDGHSPKTKD</sequence>
<feature type="compositionally biased region" description="Polar residues" evidence="6">
    <location>
        <begin position="72"/>
        <end position="97"/>
    </location>
</feature>
<comment type="caution">
    <text evidence="8">The sequence shown here is derived from an EMBL/GenBank/DDBJ whole genome shotgun (WGS) entry which is preliminary data.</text>
</comment>
<gene>
    <name evidence="8" type="ORF">QBC41DRAFT_262414</name>
</gene>
<keyword evidence="9" id="KW-1185">Reference proteome</keyword>
<feature type="transmembrane region" description="Helical" evidence="7">
    <location>
        <begin position="20"/>
        <end position="41"/>
    </location>
</feature>
<dbReference type="EMBL" id="JAULSY010000184">
    <property type="protein sequence ID" value="KAK0659454.1"/>
    <property type="molecule type" value="Genomic_DNA"/>
</dbReference>
<evidence type="ECO:0000256" key="5">
    <source>
        <dbReference type="ARBA" id="ARBA00023136"/>
    </source>
</evidence>
<keyword evidence="3 7" id="KW-0812">Transmembrane</keyword>
<evidence type="ECO:0000313" key="9">
    <source>
        <dbReference type="Proteomes" id="UP001174997"/>
    </source>
</evidence>
<comment type="similarity">
    <text evidence="2">Belongs to the UPF0057 (PMP3) family.</text>
</comment>
<keyword evidence="4 7" id="KW-1133">Transmembrane helix</keyword>
<organism evidence="8 9">
    <name type="scientific">Cercophora samala</name>
    <dbReference type="NCBI Taxonomy" id="330535"/>
    <lineage>
        <taxon>Eukaryota</taxon>
        <taxon>Fungi</taxon>
        <taxon>Dikarya</taxon>
        <taxon>Ascomycota</taxon>
        <taxon>Pezizomycotina</taxon>
        <taxon>Sordariomycetes</taxon>
        <taxon>Sordariomycetidae</taxon>
        <taxon>Sordariales</taxon>
        <taxon>Lasiosphaeriaceae</taxon>
        <taxon>Cercophora</taxon>
    </lineage>
</organism>
<dbReference type="AlphaFoldDB" id="A0AA39YVR7"/>
<feature type="region of interest" description="Disordered" evidence="6">
    <location>
        <begin position="72"/>
        <end position="168"/>
    </location>
</feature>
<dbReference type="InterPro" id="IPR000612">
    <property type="entry name" value="PMP3"/>
</dbReference>
<name>A0AA39YVR7_9PEZI</name>
<evidence type="ECO:0000256" key="6">
    <source>
        <dbReference type="SAM" id="MobiDB-lite"/>
    </source>
</evidence>
<evidence type="ECO:0000256" key="4">
    <source>
        <dbReference type="ARBA" id="ARBA00022989"/>
    </source>
</evidence>
<keyword evidence="5 7" id="KW-0472">Membrane</keyword>
<comment type="subcellular location">
    <subcellularLocation>
        <location evidence="1">Membrane</location>
    </subcellularLocation>
</comment>
<proteinExistence type="inferred from homology"/>
<evidence type="ECO:0000256" key="1">
    <source>
        <dbReference type="ARBA" id="ARBA00004370"/>
    </source>
</evidence>
<evidence type="ECO:0000256" key="3">
    <source>
        <dbReference type="ARBA" id="ARBA00022692"/>
    </source>
</evidence>
<accession>A0AA39YVR7</accession>
<evidence type="ECO:0000313" key="8">
    <source>
        <dbReference type="EMBL" id="KAK0659454.1"/>
    </source>
</evidence>
<feature type="compositionally biased region" description="Basic and acidic residues" evidence="6">
    <location>
        <begin position="157"/>
        <end position="168"/>
    </location>
</feature>
<reference evidence="8" key="1">
    <citation type="submission" date="2023-06" db="EMBL/GenBank/DDBJ databases">
        <title>Genome-scale phylogeny and comparative genomics of the fungal order Sordariales.</title>
        <authorList>
            <consortium name="Lawrence Berkeley National Laboratory"/>
            <person name="Hensen N."/>
            <person name="Bonometti L."/>
            <person name="Westerberg I."/>
            <person name="Brannstrom I.O."/>
            <person name="Guillou S."/>
            <person name="Cros-Aarteil S."/>
            <person name="Calhoun S."/>
            <person name="Haridas S."/>
            <person name="Kuo A."/>
            <person name="Mondo S."/>
            <person name="Pangilinan J."/>
            <person name="Riley R."/>
            <person name="Labutti K."/>
            <person name="Andreopoulos B."/>
            <person name="Lipzen A."/>
            <person name="Chen C."/>
            <person name="Yanf M."/>
            <person name="Daum C."/>
            <person name="Ng V."/>
            <person name="Clum A."/>
            <person name="Steindorff A."/>
            <person name="Ohm R."/>
            <person name="Martin F."/>
            <person name="Silar P."/>
            <person name="Natvig D."/>
            <person name="Lalanne C."/>
            <person name="Gautier V."/>
            <person name="Ament-Velasquez S.L."/>
            <person name="Kruys A."/>
            <person name="Hutchinson M.I."/>
            <person name="Powell A.J."/>
            <person name="Barry K."/>
            <person name="Miller A.N."/>
            <person name="Grigoriev I.V."/>
            <person name="Debuchy R."/>
            <person name="Gladieux P."/>
            <person name="Thoren M.H."/>
            <person name="Johannesson H."/>
        </authorList>
    </citation>
    <scope>NUCLEOTIDE SEQUENCE</scope>
    <source>
        <strain evidence="8">CBS 307.81</strain>
    </source>
</reference>
<dbReference type="Proteomes" id="UP001174997">
    <property type="component" value="Unassembled WGS sequence"/>
</dbReference>